<dbReference type="AlphaFoldDB" id="A0A5J4VEU2"/>
<organism evidence="1 2">
    <name type="scientific">Streblomastix strix</name>
    <dbReference type="NCBI Taxonomy" id="222440"/>
    <lineage>
        <taxon>Eukaryota</taxon>
        <taxon>Metamonada</taxon>
        <taxon>Preaxostyla</taxon>
        <taxon>Oxymonadida</taxon>
        <taxon>Streblomastigidae</taxon>
        <taxon>Streblomastix</taxon>
    </lineage>
</organism>
<evidence type="ECO:0000313" key="2">
    <source>
        <dbReference type="Proteomes" id="UP000324800"/>
    </source>
</evidence>
<sequence length="194" mass="21201">MFSAFTEPNDVSVEFTCNCRTGFGVIQFNQVYTSDGIGTYQYKLQSNMSYGMDVCYIIYFGTGADRYGELWADLAQVVATPASPFAVSFAGKTVETYKGCQWSPLAYSLLVPALPFTTEFDGIASLAGVTQSGTISPLLYQSVSYIHTVPLSALKAKSPLAELGKFFNTSFFNPSISYSTPPIDDYNQFTSLIN</sequence>
<dbReference type="EMBL" id="SNRW01007553">
    <property type="protein sequence ID" value="KAA6381051.1"/>
    <property type="molecule type" value="Genomic_DNA"/>
</dbReference>
<evidence type="ECO:0000313" key="1">
    <source>
        <dbReference type="EMBL" id="KAA6381051.1"/>
    </source>
</evidence>
<comment type="caution">
    <text evidence="1">The sequence shown here is derived from an EMBL/GenBank/DDBJ whole genome shotgun (WGS) entry which is preliminary data.</text>
</comment>
<name>A0A5J4VEU2_9EUKA</name>
<proteinExistence type="predicted"/>
<reference evidence="1 2" key="1">
    <citation type="submission" date="2019-03" db="EMBL/GenBank/DDBJ databases">
        <title>Single cell metagenomics reveals metabolic interactions within the superorganism composed of flagellate Streblomastix strix and complex community of Bacteroidetes bacteria on its surface.</title>
        <authorList>
            <person name="Treitli S.C."/>
            <person name="Kolisko M."/>
            <person name="Husnik F."/>
            <person name="Keeling P."/>
            <person name="Hampl V."/>
        </authorList>
    </citation>
    <scope>NUCLEOTIDE SEQUENCE [LARGE SCALE GENOMIC DNA]</scope>
    <source>
        <strain evidence="1">ST1C</strain>
    </source>
</reference>
<accession>A0A5J4VEU2</accession>
<protein>
    <submittedName>
        <fullName evidence="1">Uncharacterized protein</fullName>
    </submittedName>
</protein>
<gene>
    <name evidence="1" type="ORF">EZS28_023422</name>
</gene>
<dbReference type="Proteomes" id="UP000324800">
    <property type="component" value="Unassembled WGS sequence"/>
</dbReference>